<gene>
    <name evidence="1" type="ORF">DF3PB_70018</name>
</gene>
<dbReference type="AlphaFoldDB" id="A0A380TL70"/>
<sequence>MTLLVFFHQTWRAREPMRAVAVANPLATSGAQFALKHACSGAAIAAANVDLAQGILMMIASATALAVTGAPAQNSTIARTMGFYSHLLPSIDRNAAEQVEKAFAPAIKLST</sequence>
<evidence type="ECO:0000313" key="1">
    <source>
        <dbReference type="EMBL" id="SUS08471.1"/>
    </source>
</evidence>
<dbReference type="EMBL" id="UIDG01000623">
    <property type="protein sequence ID" value="SUS08471.1"/>
    <property type="molecule type" value="Genomic_DNA"/>
</dbReference>
<dbReference type="SUPFAM" id="SSF53822">
    <property type="entry name" value="Periplasmic binding protein-like I"/>
    <property type="match status" value="1"/>
</dbReference>
<dbReference type="InterPro" id="IPR028082">
    <property type="entry name" value="Peripla_BP_I"/>
</dbReference>
<name>A0A380TL70_9ZZZZ</name>
<proteinExistence type="predicted"/>
<organism evidence="1">
    <name type="scientific">metagenome</name>
    <dbReference type="NCBI Taxonomy" id="256318"/>
    <lineage>
        <taxon>unclassified sequences</taxon>
        <taxon>metagenomes</taxon>
    </lineage>
</organism>
<protein>
    <submittedName>
        <fullName evidence="1">Uncharacterized protein</fullName>
    </submittedName>
</protein>
<accession>A0A380TL70</accession>
<dbReference type="Gene3D" id="3.40.50.2300">
    <property type="match status" value="2"/>
</dbReference>
<reference evidence="1" key="1">
    <citation type="submission" date="2018-07" db="EMBL/GenBank/DDBJ databases">
        <authorList>
            <person name="Quirk P.G."/>
            <person name="Krulwich T.A."/>
        </authorList>
    </citation>
    <scope>NUCLEOTIDE SEQUENCE</scope>
</reference>